<dbReference type="InterPro" id="IPR004298">
    <property type="entry name" value="Nicotian_synth"/>
</dbReference>
<dbReference type="AlphaFoldDB" id="A0A0B1P9R8"/>
<dbReference type="Gene3D" id="3.40.50.150">
    <property type="entry name" value="Vaccinia Virus protein VP39"/>
    <property type="match status" value="1"/>
</dbReference>
<dbReference type="GO" id="GO:0030418">
    <property type="term" value="P:nicotianamine biosynthetic process"/>
    <property type="evidence" value="ECO:0007669"/>
    <property type="project" value="InterPro"/>
</dbReference>
<dbReference type="STRING" id="52586.A0A0B1P9R8"/>
<dbReference type="InterPro" id="IPR029063">
    <property type="entry name" value="SAM-dependent_MTases_sf"/>
</dbReference>
<evidence type="ECO:0000313" key="5">
    <source>
        <dbReference type="Proteomes" id="UP000030854"/>
    </source>
</evidence>
<dbReference type="PANTHER" id="PTHR32266:SF12">
    <property type="entry name" value="NICOTIANAMINE SYNTHASE 3"/>
    <property type="match status" value="1"/>
</dbReference>
<proteinExistence type="inferred from homology"/>
<comment type="caution">
    <text evidence="4">The sequence shown here is derived from an EMBL/GenBank/DDBJ whole genome shotgun (WGS) entry which is preliminary data.</text>
</comment>
<gene>
    <name evidence="4" type="ORF">EV44_g1167</name>
</gene>
<keyword evidence="2" id="KW-0808">Transferase</keyword>
<organism evidence="4 5">
    <name type="scientific">Uncinula necator</name>
    <name type="common">Grape powdery mildew</name>
    <dbReference type="NCBI Taxonomy" id="52586"/>
    <lineage>
        <taxon>Eukaryota</taxon>
        <taxon>Fungi</taxon>
        <taxon>Dikarya</taxon>
        <taxon>Ascomycota</taxon>
        <taxon>Pezizomycotina</taxon>
        <taxon>Leotiomycetes</taxon>
        <taxon>Erysiphales</taxon>
        <taxon>Erysiphaceae</taxon>
        <taxon>Erysiphe</taxon>
    </lineage>
</organism>
<keyword evidence="3" id="KW-0949">S-adenosyl-L-methionine</keyword>
<dbReference type="HOGENOM" id="CLU_031919_1_0_1"/>
<dbReference type="GO" id="GO:0030410">
    <property type="term" value="F:nicotianamine synthase activity"/>
    <property type="evidence" value="ECO:0007669"/>
    <property type="project" value="InterPro"/>
</dbReference>
<keyword evidence="5" id="KW-1185">Reference proteome</keyword>
<accession>A0A0B1P9R8</accession>
<evidence type="ECO:0000313" key="4">
    <source>
        <dbReference type="EMBL" id="KHJ34090.1"/>
    </source>
</evidence>
<reference evidence="4 5" key="1">
    <citation type="journal article" date="2014" name="BMC Genomics">
        <title>Adaptive genomic structural variation in the grape powdery mildew pathogen, Erysiphe necator.</title>
        <authorList>
            <person name="Jones L."/>
            <person name="Riaz S."/>
            <person name="Morales-Cruz A."/>
            <person name="Amrine K.C."/>
            <person name="McGuire B."/>
            <person name="Gubler W.D."/>
            <person name="Walker M.A."/>
            <person name="Cantu D."/>
        </authorList>
    </citation>
    <scope>NUCLEOTIDE SEQUENCE [LARGE SCALE GENOMIC DNA]</scope>
    <source>
        <strain evidence="5">c</strain>
    </source>
</reference>
<dbReference type="EMBL" id="JNVN01001063">
    <property type="protein sequence ID" value="KHJ34090.1"/>
    <property type="molecule type" value="Genomic_DNA"/>
</dbReference>
<dbReference type="SUPFAM" id="SSF53335">
    <property type="entry name" value="S-adenosyl-L-methionine-dependent methyltransferases"/>
    <property type="match status" value="1"/>
</dbReference>
<sequence>MFTFLPQLFRGLAGLKRISIPDNQEKSEANVLIKKILHIHAELASKEDLEPCAEVNELYSDLVDICTLPVTEEFSNMILENDKILKILHDLRNFCSIIEFNTEKHWSIKAAGTEDVTEQAVCKCIENIPHIDINMELISDELSAMRVVSQKLIESIAIVGSGPLPLTGLGLTGMLFGTSTDIRILNIDRELNAIEAAKKLCNRLGSKAKGMEFLCAEAGSAIHLSEFDVVYLAILVGNTQQEKELLLKNLVSEMRPGALLIVRGTTKLKRLMYSVFDPNTKPVAQILDVETVIYPKNHYIVDTVTIGRVKAS</sequence>
<protein>
    <submittedName>
        <fullName evidence="4">Putative nicotianamine synthase</fullName>
    </submittedName>
</protein>
<dbReference type="PANTHER" id="PTHR32266">
    <property type="entry name" value="NICOTIANAMINE SYNTHASE 3"/>
    <property type="match status" value="1"/>
</dbReference>
<comment type="similarity">
    <text evidence="1">Belongs to the nicotianamine synthase (NAS)-like family.</text>
</comment>
<dbReference type="Proteomes" id="UP000030854">
    <property type="component" value="Unassembled WGS sequence"/>
</dbReference>
<evidence type="ECO:0000256" key="2">
    <source>
        <dbReference type="ARBA" id="ARBA00022679"/>
    </source>
</evidence>
<dbReference type="Pfam" id="PF03059">
    <property type="entry name" value="NAS"/>
    <property type="match status" value="1"/>
</dbReference>
<dbReference type="PROSITE" id="PS51142">
    <property type="entry name" value="NAS"/>
    <property type="match status" value="1"/>
</dbReference>
<name>A0A0B1P9R8_UNCNE</name>
<dbReference type="OMA" id="DTIFHNF"/>
<evidence type="ECO:0000256" key="1">
    <source>
        <dbReference type="ARBA" id="ARBA00007009"/>
    </source>
</evidence>
<evidence type="ECO:0000256" key="3">
    <source>
        <dbReference type="ARBA" id="ARBA00022691"/>
    </source>
</evidence>